<keyword evidence="1" id="KW-0812">Transmembrane</keyword>
<dbReference type="AlphaFoldDB" id="A0A1X4H9Z7"/>
<feature type="transmembrane region" description="Helical" evidence="1">
    <location>
        <begin position="54"/>
        <end position="77"/>
    </location>
</feature>
<gene>
    <name evidence="2" type="ORF">B9H04_04030</name>
</gene>
<dbReference type="eggNOG" id="ENOG502N5KQ">
    <property type="taxonomic scope" value="Archaea"/>
</dbReference>
<keyword evidence="1" id="KW-0472">Membrane</keyword>
<evidence type="ECO:0000256" key="1">
    <source>
        <dbReference type="SAM" id="Phobius"/>
    </source>
</evidence>
<proteinExistence type="predicted"/>
<dbReference type="STRING" id="1121945.GCA_000421805_01841"/>
<name>A0A1X4H9Z7_HALEZ</name>
<feature type="transmembrane region" description="Helical" evidence="1">
    <location>
        <begin position="132"/>
        <end position="152"/>
    </location>
</feature>
<comment type="caution">
    <text evidence="2">The sequence shown here is derived from an EMBL/GenBank/DDBJ whole genome shotgun (WGS) entry which is preliminary data.</text>
</comment>
<dbReference type="GeneID" id="301360389"/>
<evidence type="ECO:0000313" key="2">
    <source>
        <dbReference type="EMBL" id="OSP09906.1"/>
    </source>
</evidence>
<organism evidence="2 3">
    <name type="scientific">Halorubrum ezzemoulense DSM 17463</name>
    <dbReference type="NCBI Taxonomy" id="1121945"/>
    <lineage>
        <taxon>Archaea</taxon>
        <taxon>Methanobacteriati</taxon>
        <taxon>Methanobacteriota</taxon>
        <taxon>Stenosarchaea group</taxon>
        <taxon>Halobacteria</taxon>
        <taxon>Halobacteriales</taxon>
        <taxon>Haloferacaceae</taxon>
        <taxon>Halorubrum</taxon>
    </lineage>
</organism>
<reference evidence="2 3" key="1">
    <citation type="submission" date="2017-04" db="EMBL/GenBank/DDBJ databases">
        <title>MLSA of the genus Halorubrum.</title>
        <authorList>
            <person name="De La Haba R."/>
            <person name="Sanchez-Porro C."/>
            <person name="Infante-Dominguez C."/>
            <person name="Ventosa A."/>
        </authorList>
    </citation>
    <scope>NUCLEOTIDE SEQUENCE [LARGE SCALE GENOMIC DNA]</scope>
    <source>
        <strain evidence="2 3">DSM 17463</strain>
    </source>
</reference>
<dbReference type="RefSeq" id="WP_049931614.1">
    <property type="nucleotide sequence ID" value="NZ_ATXS01000006.1"/>
</dbReference>
<protein>
    <submittedName>
        <fullName evidence="2">Uncharacterized protein</fullName>
    </submittedName>
</protein>
<dbReference type="Proteomes" id="UP000193587">
    <property type="component" value="Unassembled WGS sequence"/>
</dbReference>
<evidence type="ECO:0000313" key="3">
    <source>
        <dbReference type="Proteomes" id="UP000193587"/>
    </source>
</evidence>
<accession>A0A1X4H9Z7</accession>
<sequence>MNANEIGLVAAAFALVGAGAGIVGAAATGWAEAALATAATGETARFGPVFVAQSYLAVTAAVLVGAVPLAGVLGVLVGSRARGVTAAAVTCGLGTGLGALAYGLVAVTMIVVSQGDAAAQAHGLADAFVPTVATAFVAAAVGASTGVLGTVMR</sequence>
<keyword evidence="1" id="KW-1133">Transmembrane helix</keyword>
<dbReference type="EMBL" id="NEDJ01000008">
    <property type="protein sequence ID" value="OSP09906.1"/>
    <property type="molecule type" value="Genomic_DNA"/>
</dbReference>
<feature type="transmembrane region" description="Helical" evidence="1">
    <location>
        <begin position="84"/>
        <end position="112"/>
    </location>
</feature>